<dbReference type="AlphaFoldDB" id="A0A8F6TXU7"/>
<reference evidence="3 4" key="1">
    <citation type="submission" date="2021-07" db="EMBL/GenBank/DDBJ databases">
        <title>A novel Jannaschia species isolated from marine dinoflagellate Ceratoperidinium margalefii.</title>
        <authorList>
            <person name="Jiang Y."/>
            <person name="Li Z."/>
        </authorList>
    </citation>
    <scope>NUCLEOTIDE SEQUENCE [LARGE SCALE GENOMIC DNA]</scope>
    <source>
        <strain evidence="3 4">J12C1-MA-4</strain>
    </source>
</reference>
<protein>
    <submittedName>
        <fullName evidence="3">FAD-binding oxidoreductase</fullName>
    </submittedName>
</protein>
<dbReference type="EMBL" id="CP079194">
    <property type="protein sequence ID" value="QXT40655.1"/>
    <property type="molecule type" value="Genomic_DNA"/>
</dbReference>
<dbReference type="Proteomes" id="UP000825009">
    <property type="component" value="Chromosome"/>
</dbReference>
<dbReference type="PANTHER" id="PTHR13847">
    <property type="entry name" value="SARCOSINE DEHYDROGENASE-RELATED"/>
    <property type="match status" value="1"/>
</dbReference>
<dbReference type="GO" id="GO:0016491">
    <property type="term" value="F:oxidoreductase activity"/>
    <property type="evidence" value="ECO:0007669"/>
    <property type="project" value="UniProtKB-KW"/>
</dbReference>
<dbReference type="GO" id="GO:0032981">
    <property type="term" value="P:mitochondrial respiratory chain complex I assembly"/>
    <property type="evidence" value="ECO:0007669"/>
    <property type="project" value="TreeGrafter"/>
</dbReference>
<evidence type="ECO:0000313" key="3">
    <source>
        <dbReference type="EMBL" id="QXT40655.1"/>
    </source>
</evidence>
<dbReference type="InterPro" id="IPR006076">
    <property type="entry name" value="FAD-dep_OxRdtase"/>
</dbReference>
<dbReference type="Pfam" id="PF01266">
    <property type="entry name" value="DAO"/>
    <property type="match status" value="1"/>
</dbReference>
<evidence type="ECO:0000313" key="4">
    <source>
        <dbReference type="Proteomes" id="UP000825009"/>
    </source>
</evidence>
<feature type="domain" description="FAD dependent oxidoreductase" evidence="2">
    <location>
        <begin position="16"/>
        <end position="374"/>
    </location>
</feature>
<evidence type="ECO:0000256" key="1">
    <source>
        <dbReference type="ARBA" id="ARBA00023002"/>
    </source>
</evidence>
<accession>A0A8F6TXU7</accession>
<sequence>MVKTAFDTTPTRSSYDVVIVGGAIMGSSTAWWLTENPDFNGSVLVVERDPSYEMCSTAHTNSCMRQQFSTELNVHISQFAADFVKNIRARMGNDERIPELSIRSFGYLYLADTEAFAEVLRRNIEVQHRAGAATRLLSAAEIKEAYPFYNVDDIVLGSINTVDEGYWDGAAVFDWWKRQARERGVEYVANEVVAMTREGTRIASVTLKTGEVIACGQVVNASGPRAARTAKMAGIEVPVEPRKRYSWVFKAETPLDRDLPLTIDPSGVHCRENGGGTYQAGGHAEIDPAADPEDFAMDHSLWENHIWPVLATRIPAFEAVKVISEWTGHYAVNTLDHNAILGPHPDVENFVFLNGFSGHGLQQSPAMGRATAEWLTHGEYRTLDMSAFSYERVMRNAPIIETAVI</sequence>
<dbReference type="PANTHER" id="PTHR13847:SF287">
    <property type="entry name" value="FAD-DEPENDENT OXIDOREDUCTASE DOMAIN-CONTAINING PROTEIN 1"/>
    <property type="match status" value="1"/>
</dbReference>
<organism evidence="3 4">
    <name type="scientific">Gymnodinialimonas ceratoperidinii</name>
    <dbReference type="NCBI Taxonomy" id="2856823"/>
    <lineage>
        <taxon>Bacteria</taxon>
        <taxon>Pseudomonadati</taxon>
        <taxon>Pseudomonadota</taxon>
        <taxon>Alphaproteobacteria</taxon>
        <taxon>Rhodobacterales</taxon>
        <taxon>Paracoccaceae</taxon>
        <taxon>Gymnodinialimonas</taxon>
    </lineage>
</organism>
<keyword evidence="1" id="KW-0560">Oxidoreductase</keyword>
<dbReference type="KEGG" id="gce:KYE46_05300"/>
<dbReference type="RefSeq" id="WP_219003976.1">
    <property type="nucleotide sequence ID" value="NZ_CP079194.1"/>
</dbReference>
<name>A0A8F6TXU7_9RHOB</name>
<keyword evidence="4" id="KW-1185">Reference proteome</keyword>
<evidence type="ECO:0000259" key="2">
    <source>
        <dbReference type="Pfam" id="PF01266"/>
    </source>
</evidence>
<proteinExistence type="predicted"/>
<dbReference type="GO" id="GO:0005737">
    <property type="term" value="C:cytoplasm"/>
    <property type="evidence" value="ECO:0007669"/>
    <property type="project" value="TreeGrafter"/>
</dbReference>
<gene>
    <name evidence="3" type="ORF">KYE46_05300</name>
</gene>